<reference evidence="1" key="1">
    <citation type="submission" date="2024-05" db="EMBL/GenBank/DDBJ databases">
        <authorList>
            <person name="Bunk B."/>
            <person name="Swiderski J."/>
            <person name="Sproer C."/>
            <person name="Thiel V."/>
        </authorList>
    </citation>
    <scope>NUCLEOTIDE SEQUENCE</scope>
    <source>
        <strain evidence="1">DSM 17735</strain>
        <plasmid evidence="1">p1</plasmid>
    </source>
</reference>
<organism evidence="1">
    <name type="scientific">Polaromonas hydrogenivorans</name>
    <dbReference type="NCBI Taxonomy" id="335476"/>
    <lineage>
        <taxon>Bacteria</taxon>
        <taxon>Pseudomonadati</taxon>
        <taxon>Pseudomonadota</taxon>
        <taxon>Betaproteobacteria</taxon>
        <taxon>Burkholderiales</taxon>
        <taxon>Comamonadaceae</taxon>
        <taxon>Polaromonas</taxon>
    </lineage>
</organism>
<gene>
    <name evidence="1" type="ORF">ABLV49_21510</name>
</gene>
<dbReference type="AlphaFoldDB" id="A0AAU7LYV3"/>
<protein>
    <recommendedName>
        <fullName evidence="2">Transposase</fullName>
    </recommendedName>
</protein>
<geneLocation type="plasmid" evidence="1">
    <name>p1</name>
</geneLocation>
<sequence length="29" mass="3286">MAAALRVTRHAVMRWVQWFTAGGVVRLAM</sequence>
<evidence type="ECO:0008006" key="2">
    <source>
        <dbReference type="Google" id="ProtNLM"/>
    </source>
</evidence>
<evidence type="ECO:0000313" key="1">
    <source>
        <dbReference type="EMBL" id="XBP72648.1"/>
    </source>
</evidence>
<dbReference type="EMBL" id="CP157676">
    <property type="protein sequence ID" value="XBP72648.1"/>
    <property type="molecule type" value="Genomic_DNA"/>
</dbReference>
<name>A0AAU7LYV3_9BURK</name>
<keyword evidence="1" id="KW-0614">Plasmid</keyword>
<proteinExistence type="predicted"/>
<dbReference type="RefSeq" id="WP_349282355.1">
    <property type="nucleotide sequence ID" value="NZ_CBCSCU010000056.1"/>
</dbReference>
<accession>A0AAU7LYV3</accession>